<gene>
    <name evidence="1" type="ORF">GWO68_13145</name>
</gene>
<dbReference type="AlphaFoldDB" id="A0A6B2H180"/>
<dbReference type="RefSeq" id="WP_162346919.1">
    <property type="nucleotide sequence ID" value="NZ_JAAEAA010000016.1"/>
</dbReference>
<organism evidence="1 2">
    <name type="scientific">Pontibacter fetidus</name>
    <dbReference type="NCBI Taxonomy" id="2700082"/>
    <lineage>
        <taxon>Bacteria</taxon>
        <taxon>Pseudomonadati</taxon>
        <taxon>Bacteroidota</taxon>
        <taxon>Cytophagia</taxon>
        <taxon>Cytophagales</taxon>
        <taxon>Hymenobacteraceae</taxon>
        <taxon>Pontibacter</taxon>
    </lineage>
</organism>
<evidence type="ECO:0000313" key="2">
    <source>
        <dbReference type="Proteomes" id="UP000478546"/>
    </source>
</evidence>
<protein>
    <submittedName>
        <fullName evidence="1">Uncharacterized protein</fullName>
    </submittedName>
</protein>
<dbReference type="Proteomes" id="UP000478546">
    <property type="component" value="Unassembled WGS sequence"/>
</dbReference>
<sequence>MHPEKECVLLQPVQQEGREEKRDLKSISCRRINLFCGEPGLFAATRLRKLSEKTFLARLQKQKQKVYLCTPNAAAGQAGKEAETQAFLAIH</sequence>
<keyword evidence="2" id="KW-1185">Reference proteome</keyword>
<evidence type="ECO:0000313" key="1">
    <source>
        <dbReference type="EMBL" id="NDK56865.1"/>
    </source>
</evidence>
<proteinExistence type="predicted"/>
<comment type="caution">
    <text evidence="1">The sequence shown here is derived from an EMBL/GenBank/DDBJ whole genome shotgun (WGS) entry which is preliminary data.</text>
</comment>
<name>A0A6B2H180_9BACT</name>
<reference evidence="1 2" key="1">
    <citation type="submission" date="2020-01" db="EMBL/GenBank/DDBJ databases">
        <authorList>
            <person name="Kim M.K."/>
        </authorList>
    </citation>
    <scope>NUCLEOTIDE SEQUENCE [LARGE SCALE GENOMIC DNA]</scope>
    <source>
        <strain evidence="1 2">BT213</strain>
    </source>
</reference>
<accession>A0A6B2H180</accession>
<dbReference type="EMBL" id="JAAEAA010000016">
    <property type="protein sequence ID" value="NDK56865.1"/>
    <property type="molecule type" value="Genomic_DNA"/>
</dbReference>